<accession>A0A0J7MVE3</accession>
<protein>
    <submittedName>
        <fullName evidence="1">Uncharacterized protein</fullName>
    </submittedName>
</protein>
<evidence type="ECO:0000313" key="1">
    <source>
        <dbReference type="EMBL" id="KMQ84450.1"/>
    </source>
</evidence>
<evidence type="ECO:0000313" key="2">
    <source>
        <dbReference type="Proteomes" id="UP000036403"/>
    </source>
</evidence>
<dbReference type="AlphaFoldDB" id="A0A0J7MVE3"/>
<reference evidence="1 2" key="1">
    <citation type="submission" date="2015-04" db="EMBL/GenBank/DDBJ databases">
        <title>Lasius niger genome sequencing.</title>
        <authorList>
            <person name="Konorov E.A."/>
            <person name="Nikitin M.A."/>
            <person name="Kirill M.V."/>
            <person name="Chang P."/>
        </authorList>
    </citation>
    <scope>NUCLEOTIDE SEQUENCE [LARGE SCALE GENOMIC DNA]</scope>
    <source>
        <tissue evidence="1">Whole</tissue>
    </source>
</reference>
<organism evidence="1 2">
    <name type="scientific">Lasius niger</name>
    <name type="common">Black garden ant</name>
    <dbReference type="NCBI Taxonomy" id="67767"/>
    <lineage>
        <taxon>Eukaryota</taxon>
        <taxon>Metazoa</taxon>
        <taxon>Ecdysozoa</taxon>
        <taxon>Arthropoda</taxon>
        <taxon>Hexapoda</taxon>
        <taxon>Insecta</taxon>
        <taxon>Pterygota</taxon>
        <taxon>Neoptera</taxon>
        <taxon>Endopterygota</taxon>
        <taxon>Hymenoptera</taxon>
        <taxon>Apocrita</taxon>
        <taxon>Aculeata</taxon>
        <taxon>Formicoidea</taxon>
        <taxon>Formicidae</taxon>
        <taxon>Formicinae</taxon>
        <taxon>Lasius</taxon>
        <taxon>Lasius</taxon>
    </lineage>
</organism>
<dbReference type="PaxDb" id="67767-A0A0J7MVE3"/>
<gene>
    <name evidence="1" type="ORF">RF55_17725</name>
</gene>
<sequence>MLRCDAMAMSVAEESYTANPTPFSFVQKPENVSGMGMDILQKPGTNADSWKIVAMPLDIFVALANNSYYSTVVPGFTYGGQNSLKITGRLRDVDATVNVWKGPTSVAAVSSWPLWEKFWSRNNISGIRRDTILAHGEICTRLGVSDACGTSLSLLAKLYKQWNYGLAVPLKDGTPQPDYSQAAYGAWTYDRSALDKTGNMKSQCSM</sequence>
<name>A0A0J7MVE3_LASNI</name>
<proteinExistence type="predicted"/>
<dbReference type="EMBL" id="LBMM01016370">
    <property type="protein sequence ID" value="KMQ84450.1"/>
    <property type="molecule type" value="Genomic_DNA"/>
</dbReference>
<keyword evidence="2" id="KW-1185">Reference proteome</keyword>
<comment type="caution">
    <text evidence="1">The sequence shown here is derived from an EMBL/GenBank/DDBJ whole genome shotgun (WGS) entry which is preliminary data.</text>
</comment>
<dbReference type="Proteomes" id="UP000036403">
    <property type="component" value="Unassembled WGS sequence"/>
</dbReference>